<feature type="disulfide bond" evidence="12">
    <location>
        <begin position="164"/>
        <end position="176"/>
    </location>
</feature>
<keyword evidence="2" id="KW-0254">Endocytosis</keyword>
<dbReference type="InterPro" id="IPR051221">
    <property type="entry name" value="LDLR-related"/>
</dbReference>
<evidence type="ECO:0000256" key="13">
    <source>
        <dbReference type="PROSITE-ProRule" id="PRU00461"/>
    </source>
</evidence>
<dbReference type="RefSeq" id="XP_022431429.1">
    <property type="nucleotide sequence ID" value="XM_022575721.2"/>
</dbReference>
<keyword evidence="3 15" id="KW-0812">Transmembrane</keyword>
<evidence type="ECO:0000256" key="9">
    <source>
        <dbReference type="ARBA" id="ARBA00023180"/>
    </source>
</evidence>
<feature type="repeat" description="LDL-receptor class B" evidence="13">
    <location>
        <begin position="327"/>
        <end position="373"/>
    </location>
</feature>
<dbReference type="FunFam" id="4.10.400.10:FF:000162">
    <property type="entry name" value="LDL receptor related protein 8"/>
    <property type="match status" value="1"/>
</dbReference>
<keyword evidence="8 19" id="KW-0675">Receptor</keyword>
<evidence type="ECO:0000313" key="19">
    <source>
        <dbReference type="RefSeq" id="XP_022431429.1"/>
    </source>
</evidence>
<dbReference type="Pfam" id="PF00058">
    <property type="entry name" value="Ldl_recept_b"/>
    <property type="match status" value="5"/>
</dbReference>
<dbReference type="SMART" id="SM00135">
    <property type="entry name" value="LY"/>
    <property type="match status" value="5"/>
</dbReference>
<dbReference type="InterPro" id="IPR000033">
    <property type="entry name" value="LDLR_classB_rpt"/>
</dbReference>
<dbReference type="InterPro" id="IPR018097">
    <property type="entry name" value="EGF_Ca-bd_CS"/>
</dbReference>
<feature type="disulfide bond" evidence="11">
    <location>
        <begin position="245"/>
        <end position="255"/>
    </location>
</feature>
<feature type="disulfide bond" evidence="12">
    <location>
        <begin position="60"/>
        <end position="75"/>
    </location>
</feature>
<keyword evidence="5 15" id="KW-1133">Transmembrane helix</keyword>
<dbReference type="InterPro" id="IPR000152">
    <property type="entry name" value="EGF-type_Asp/Asn_hydroxyl_site"/>
</dbReference>
<dbReference type="PROSITE" id="PS01209">
    <property type="entry name" value="LDLRA_1"/>
    <property type="match status" value="3"/>
</dbReference>
<dbReference type="Gene3D" id="4.10.400.10">
    <property type="entry name" value="Low-density Lipoprotein Receptor"/>
    <property type="match status" value="4"/>
</dbReference>
<dbReference type="PROSITE" id="PS50068">
    <property type="entry name" value="LDLRA_2"/>
    <property type="match status" value="4"/>
</dbReference>
<evidence type="ECO:0000256" key="7">
    <source>
        <dbReference type="ARBA" id="ARBA00023157"/>
    </source>
</evidence>
<dbReference type="Gene3D" id="2.120.10.30">
    <property type="entry name" value="TolB, C-terminal domain"/>
    <property type="match status" value="1"/>
</dbReference>
<keyword evidence="19" id="KW-0449">Lipoprotein</keyword>
<feature type="compositionally biased region" description="Polar residues" evidence="14">
    <location>
        <begin position="661"/>
        <end position="673"/>
    </location>
</feature>
<dbReference type="SUPFAM" id="SSF63825">
    <property type="entry name" value="YWTD domain"/>
    <property type="match status" value="1"/>
</dbReference>
<dbReference type="Gene3D" id="2.10.25.10">
    <property type="entry name" value="Laminin"/>
    <property type="match status" value="3"/>
</dbReference>
<evidence type="ECO:0000259" key="17">
    <source>
        <dbReference type="PROSITE" id="PS50026"/>
    </source>
</evidence>
<feature type="disulfide bond" evidence="12">
    <location>
        <begin position="142"/>
        <end position="157"/>
    </location>
</feature>
<keyword evidence="16" id="KW-0732">Signal</keyword>
<keyword evidence="18" id="KW-1185">Reference proteome</keyword>
<dbReference type="PANTHER" id="PTHR22722">
    <property type="entry name" value="LOW-DENSITY LIPOPROTEIN RECEPTOR-RELATED PROTEIN 2-RELATED"/>
    <property type="match status" value="1"/>
</dbReference>
<dbReference type="PROSITE" id="PS01187">
    <property type="entry name" value="EGF_CA"/>
    <property type="match status" value="1"/>
</dbReference>
<dbReference type="CDD" id="cd00054">
    <property type="entry name" value="EGF_CA"/>
    <property type="match status" value="1"/>
</dbReference>
<feature type="transmembrane region" description="Helical" evidence="15">
    <location>
        <begin position="690"/>
        <end position="713"/>
    </location>
</feature>
<feature type="region of interest" description="Disordered" evidence="14">
    <location>
        <begin position="603"/>
        <end position="684"/>
    </location>
</feature>
<evidence type="ECO:0000256" key="8">
    <source>
        <dbReference type="ARBA" id="ARBA00023170"/>
    </source>
</evidence>
<feature type="disulfide bond" evidence="12">
    <location>
        <begin position="183"/>
        <end position="198"/>
    </location>
</feature>
<evidence type="ECO:0000256" key="14">
    <source>
        <dbReference type="SAM" id="MobiDB-lite"/>
    </source>
</evidence>
<evidence type="ECO:0000256" key="5">
    <source>
        <dbReference type="ARBA" id="ARBA00022989"/>
    </source>
</evidence>
<dbReference type="PRINTS" id="PR00261">
    <property type="entry name" value="LDLRECEPTOR"/>
</dbReference>
<dbReference type="InterPro" id="IPR036055">
    <property type="entry name" value="LDL_receptor-like_sf"/>
</dbReference>
<dbReference type="SMART" id="SM00179">
    <property type="entry name" value="EGF_CA"/>
    <property type="match status" value="2"/>
</dbReference>
<dbReference type="FunFam" id="2.10.25.10:FF:000009">
    <property type="entry name" value="Low-density lipoprotein receptor isoform 1"/>
    <property type="match status" value="1"/>
</dbReference>
<feature type="disulfide bond" evidence="12">
    <location>
        <begin position="171"/>
        <end position="189"/>
    </location>
</feature>
<evidence type="ECO:0000256" key="12">
    <source>
        <dbReference type="PROSITE-ProRule" id="PRU00124"/>
    </source>
</evidence>
<feature type="chain" id="PRO_5015873473" evidence="16">
    <location>
        <begin position="27"/>
        <end position="827"/>
    </location>
</feature>
<dbReference type="SUPFAM" id="SSF57424">
    <property type="entry name" value="LDL receptor-like module"/>
    <property type="match status" value="4"/>
</dbReference>
<name>A0A2Y9N9E8_DELLE</name>
<dbReference type="GeneID" id="111175828"/>
<feature type="signal peptide" evidence="16">
    <location>
        <begin position="1"/>
        <end position="26"/>
    </location>
</feature>
<dbReference type="SMART" id="SM00181">
    <property type="entry name" value="EGF"/>
    <property type="match status" value="4"/>
</dbReference>
<dbReference type="GO" id="GO:0016324">
    <property type="term" value="C:apical plasma membrane"/>
    <property type="evidence" value="ECO:0007669"/>
    <property type="project" value="TreeGrafter"/>
</dbReference>
<dbReference type="InterPro" id="IPR049883">
    <property type="entry name" value="NOTCH1_EGF-like"/>
</dbReference>
<dbReference type="CTD" id="7804"/>
<dbReference type="FunFam" id="4.10.400.10:FF:000138">
    <property type="entry name" value="Low-density lipoprotein receptor-related protein 8"/>
    <property type="match status" value="1"/>
</dbReference>
<dbReference type="FunFam" id="2.120.10.30:FF:000002">
    <property type="entry name" value="low-density lipoprotein receptor isoform X1"/>
    <property type="match status" value="1"/>
</dbReference>
<keyword evidence="7 11" id="KW-1015">Disulfide bond</keyword>
<dbReference type="InterPro" id="IPR011042">
    <property type="entry name" value="6-blade_b-propeller_TolB-like"/>
</dbReference>
<comment type="caution">
    <text evidence="11">Lacks conserved residue(s) required for the propagation of feature annotation.</text>
</comment>
<dbReference type="GO" id="GO:0012505">
    <property type="term" value="C:endomembrane system"/>
    <property type="evidence" value="ECO:0007669"/>
    <property type="project" value="UniProtKB-SubCell"/>
</dbReference>
<evidence type="ECO:0000313" key="18">
    <source>
        <dbReference type="Proteomes" id="UP000248483"/>
    </source>
</evidence>
<evidence type="ECO:0000256" key="11">
    <source>
        <dbReference type="PROSITE-ProRule" id="PRU00076"/>
    </source>
</evidence>
<dbReference type="Pfam" id="PF07645">
    <property type="entry name" value="EGF_CA"/>
    <property type="match status" value="1"/>
</dbReference>
<dbReference type="GO" id="GO:0006898">
    <property type="term" value="P:receptor-mediated endocytosis"/>
    <property type="evidence" value="ECO:0007669"/>
    <property type="project" value="TreeGrafter"/>
</dbReference>
<dbReference type="GO" id="GO:0042562">
    <property type="term" value="F:hormone binding"/>
    <property type="evidence" value="ECO:0007669"/>
    <property type="project" value="TreeGrafter"/>
</dbReference>
<evidence type="ECO:0000256" key="15">
    <source>
        <dbReference type="SAM" id="Phobius"/>
    </source>
</evidence>
<keyword evidence="4" id="KW-0677">Repeat</keyword>
<keyword evidence="9" id="KW-0325">Glycoprotein</keyword>
<feature type="disulfide bond" evidence="12">
    <location>
        <begin position="87"/>
        <end position="105"/>
    </location>
</feature>
<dbReference type="InterPro" id="IPR000742">
    <property type="entry name" value="EGF"/>
</dbReference>
<feature type="domain" description="EGF-like" evidence="17">
    <location>
        <begin position="241"/>
        <end position="280"/>
    </location>
</feature>
<accession>A0A2Y9N9E8</accession>
<dbReference type="PROSITE" id="PS01186">
    <property type="entry name" value="EGF_2"/>
    <property type="match status" value="2"/>
</dbReference>
<reference evidence="19" key="1">
    <citation type="submission" date="2025-08" db="UniProtKB">
        <authorList>
            <consortium name="RefSeq"/>
        </authorList>
    </citation>
    <scope>IDENTIFICATION</scope>
    <source>
        <tissue evidence="19">Blood</tissue>
    </source>
</reference>
<feature type="compositionally biased region" description="Low complexity" evidence="14">
    <location>
        <begin position="605"/>
        <end position="625"/>
    </location>
</feature>
<dbReference type="Pfam" id="PF14670">
    <property type="entry name" value="FXa_inhibition"/>
    <property type="match status" value="1"/>
</dbReference>
<keyword evidence="1 11" id="KW-0245">EGF-like domain</keyword>
<dbReference type="InterPro" id="IPR002172">
    <property type="entry name" value="LDrepeatLR_classA_rpt"/>
</dbReference>
<evidence type="ECO:0000256" key="4">
    <source>
        <dbReference type="ARBA" id="ARBA00022737"/>
    </source>
</evidence>
<feature type="disulfide bond" evidence="12">
    <location>
        <begin position="48"/>
        <end position="66"/>
    </location>
</feature>
<dbReference type="PROSITE" id="PS51120">
    <property type="entry name" value="LDLRB"/>
    <property type="match status" value="4"/>
</dbReference>
<feature type="repeat" description="LDL-receptor class B" evidence="13">
    <location>
        <begin position="417"/>
        <end position="460"/>
    </location>
</feature>
<evidence type="ECO:0000256" key="1">
    <source>
        <dbReference type="ARBA" id="ARBA00022536"/>
    </source>
</evidence>
<evidence type="ECO:0000256" key="6">
    <source>
        <dbReference type="ARBA" id="ARBA00023136"/>
    </source>
</evidence>
<protein>
    <submittedName>
        <fullName evidence="19">Low-density lipoprotein receptor-related protein 8 isoform X7</fullName>
    </submittedName>
</protein>
<feature type="repeat" description="LDL-receptor class B" evidence="13">
    <location>
        <begin position="374"/>
        <end position="416"/>
    </location>
</feature>
<feature type="disulfide bond" evidence="12">
    <location>
        <begin position="41"/>
        <end position="53"/>
    </location>
</feature>
<dbReference type="GO" id="GO:0005509">
    <property type="term" value="F:calcium ion binding"/>
    <property type="evidence" value="ECO:0007669"/>
    <property type="project" value="InterPro"/>
</dbReference>
<comment type="subcellular location">
    <subcellularLocation>
        <location evidence="10">Endomembrane system</location>
        <topology evidence="10">Single-pass type I membrane protein</topology>
    </subcellularLocation>
</comment>
<dbReference type="Proteomes" id="UP000248483">
    <property type="component" value="Unplaced"/>
</dbReference>
<organism evidence="18 19">
    <name type="scientific">Delphinapterus leucas</name>
    <name type="common">Beluga whale</name>
    <dbReference type="NCBI Taxonomy" id="9749"/>
    <lineage>
        <taxon>Eukaryota</taxon>
        <taxon>Metazoa</taxon>
        <taxon>Chordata</taxon>
        <taxon>Craniata</taxon>
        <taxon>Vertebrata</taxon>
        <taxon>Euteleostomi</taxon>
        <taxon>Mammalia</taxon>
        <taxon>Eutheria</taxon>
        <taxon>Laurasiatheria</taxon>
        <taxon>Artiodactyla</taxon>
        <taxon>Whippomorpha</taxon>
        <taxon>Cetacea</taxon>
        <taxon>Odontoceti</taxon>
        <taxon>Monodontidae</taxon>
        <taxon>Delphinapterus</taxon>
    </lineage>
</organism>
<dbReference type="AlphaFoldDB" id="A0A2Y9N9E8"/>
<gene>
    <name evidence="19" type="primary">LRP8</name>
</gene>
<dbReference type="CDD" id="cd00112">
    <property type="entry name" value="LDLa"/>
    <property type="match status" value="4"/>
</dbReference>
<evidence type="ECO:0000256" key="3">
    <source>
        <dbReference type="ARBA" id="ARBA00022692"/>
    </source>
</evidence>
<feature type="compositionally biased region" description="Low complexity" evidence="14">
    <location>
        <begin position="643"/>
        <end position="660"/>
    </location>
</feature>
<dbReference type="SMART" id="SM00192">
    <property type="entry name" value="LDLa"/>
    <property type="match status" value="4"/>
</dbReference>
<dbReference type="GO" id="GO:0043235">
    <property type="term" value="C:receptor complex"/>
    <property type="evidence" value="ECO:0007669"/>
    <property type="project" value="TreeGrafter"/>
</dbReference>
<sequence>MGRPERGALRPLALLLLLLQLQHLEAAADPLRGGQGSVKECEEDQFRCRNERCIPSVWRCDEDDDCSDNSDEDDCPKKTCADSDFTCDDGHCIRERWKCDGEEECPDGSDESEATCTKQVCPAEKLSCGPTSHKCVPASWRCDGEKDCESGVDEAGCATSLGTCRGDEFRCGDGTCVPAVKRCNQEQDCPDRSDEAGCLQGLNECLHNNGGCSHICTDLRIGFECTCPSGYRLLDQKTCGDIDECEDPDACSQICVNYKGYFKCECHPGYEMDTLTKNCKAVAGRSPSLIFTNRHEVRRIDLVKRDYSRLIPMLKNVVALDVEVATNRIYWCDLSYRKIYSAYMDKASDPAEQEVLIDEQLHSPEGLAVDWVHKHIYWTDSGTKTISVATADGGRRCTLFSRDLSEPRAIAVDPLRGFVYWSDWGYEAKIEKSGLNGVHRQTLVSDGIEWPNGITLDLLNQRLYWVDSKLHQLSSIDFSGGNRKMLISSPDYLSHPFGIAVFEDKVFWTDLENEAIFSANRLNGLEISVLAENLNNPHDIAIFHELKQPRAADACELSAQPNGGCEYLCLPAPQMSSHSPRYTCACPDTMRLGPDMKRCYRAPQSTSTTTLASTTTRTVADTTRAPGTTVHSPAYQNHSTETPSLAAAVPSSVSVPRAPSINPSTPSPATSNHSQHHGNESGKMGSTVTAAVIGIIVPMVVIALLCMSGYLIWRNWKRKNTKSMNFDNPVYRKTTEEDEDELHIGRAAQIGHVYPAAISSFDHPLWAEPCLGETREMEDPAPALKELFVLPGEPRSQLHQLPKNPLSELPVVKCKRVALSLEDDGLP</sequence>
<dbReference type="FunFam" id="2.10.25.10:FF:000052">
    <property type="entry name" value="low-density lipoprotein receptor isoform X1"/>
    <property type="match status" value="1"/>
</dbReference>
<feature type="repeat" description="LDL-receptor class B" evidence="13">
    <location>
        <begin position="461"/>
        <end position="505"/>
    </location>
</feature>
<proteinExistence type="predicted"/>
<dbReference type="Pfam" id="PF00057">
    <property type="entry name" value="Ldl_recept_a"/>
    <property type="match status" value="4"/>
</dbReference>
<dbReference type="PROSITE" id="PS00010">
    <property type="entry name" value="ASX_HYDROXYL"/>
    <property type="match status" value="2"/>
</dbReference>
<evidence type="ECO:0000256" key="10">
    <source>
        <dbReference type="ARBA" id="ARBA00046288"/>
    </source>
</evidence>
<dbReference type="InterPro" id="IPR023415">
    <property type="entry name" value="LDLR_class-A_CS"/>
</dbReference>
<keyword evidence="6 15" id="KW-0472">Membrane</keyword>
<dbReference type="PROSITE" id="PS50026">
    <property type="entry name" value="EGF_3"/>
    <property type="match status" value="1"/>
</dbReference>
<dbReference type="InterPro" id="IPR001881">
    <property type="entry name" value="EGF-like_Ca-bd_dom"/>
</dbReference>
<feature type="compositionally biased region" description="Polar residues" evidence="14">
    <location>
        <begin position="629"/>
        <end position="642"/>
    </location>
</feature>
<evidence type="ECO:0000256" key="2">
    <source>
        <dbReference type="ARBA" id="ARBA00022583"/>
    </source>
</evidence>
<dbReference type="SUPFAM" id="SSF57196">
    <property type="entry name" value="EGF/Laminin"/>
    <property type="match status" value="3"/>
</dbReference>
<dbReference type="PANTHER" id="PTHR22722:SF15">
    <property type="entry name" value="LOW-DENSITY LIPOPROTEIN RECEPTOR-RELATED"/>
    <property type="match status" value="1"/>
</dbReference>
<feature type="disulfide bond" evidence="12">
    <location>
        <begin position="80"/>
        <end position="92"/>
    </location>
</feature>
<evidence type="ECO:0000256" key="16">
    <source>
        <dbReference type="SAM" id="SignalP"/>
    </source>
</evidence>